<accession>A0A087SUN1</accession>
<keyword evidence="2" id="KW-1185">Reference proteome</keyword>
<evidence type="ECO:0000313" key="2">
    <source>
        <dbReference type="Proteomes" id="UP000054359"/>
    </source>
</evidence>
<name>A0A087SUN1_STEMI</name>
<feature type="non-terminal residue" evidence="1">
    <location>
        <position position="111"/>
    </location>
</feature>
<protein>
    <submittedName>
        <fullName evidence="1">E3 ubiquitin-protein ligase HERC2</fullName>
    </submittedName>
</protein>
<reference evidence="1 2" key="1">
    <citation type="submission" date="2013-11" db="EMBL/GenBank/DDBJ databases">
        <title>Genome sequencing of Stegodyphus mimosarum.</title>
        <authorList>
            <person name="Bechsgaard J."/>
        </authorList>
    </citation>
    <scope>NUCLEOTIDE SEQUENCE [LARGE SCALE GENOMIC DNA]</scope>
</reference>
<gene>
    <name evidence="1" type="ORF">X975_06858</name>
</gene>
<organism evidence="1 2">
    <name type="scientific">Stegodyphus mimosarum</name>
    <name type="common">African social velvet spider</name>
    <dbReference type="NCBI Taxonomy" id="407821"/>
    <lineage>
        <taxon>Eukaryota</taxon>
        <taxon>Metazoa</taxon>
        <taxon>Ecdysozoa</taxon>
        <taxon>Arthropoda</taxon>
        <taxon>Chelicerata</taxon>
        <taxon>Arachnida</taxon>
        <taxon>Araneae</taxon>
        <taxon>Araneomorphae</taxon>
        <taxon>Entelegynae</taxon>
        <taxon>Eresoidea</taxon>
        <taxon>Eresidae</taxon>
        <taxon>Stegodyphus</taxon>
    </lineage>
</organism>
<evidence type="ECO:0000313" key="1">
    <source>
        <dbReference type="EMBL" id="KFM56570.1"/>
    </source>
</evidence>
<dbReference type="AlphaFoldDB" id="A0A087SUN1"/>
<dbReference type="STRING" id="407821.A0A087SUN1"/>
<proteinExistence type="predicted"/>
<sequence>MTDLLVESLMADGGLESALSTAVKFELEEIEYAVLDYDFQTEERSVAASMPIESLYPQQFVVLEDPSYSVDIPLLCLVKQLLRSATSQTLTKLQNCLPKNMTSSSIKFDKP</sequence>
<dbReference type="Proteomes" id="UP000054359">
    <property type="component" value="Unassembled WGS sequence"/>
</dbReference>
<dbReference type="EMBL" id="KK112033">
    <property type="protein sequence ID" value="KFM56570.1"/>
    <property type="molecule type" value="Genomic_DNA"/>
</dbReference>
<dbReference type="OrthoDB" id="6418985at2759"/>